<evidence type="ECO:0000313" key="1">
    <source>
        <dbReference type="EMBL" id="SUO96481.1"/>
    </source>
</evidence>
<protein>
    <submittedName>
        <fullName evidence="1">Uncharacterized protein</fullName>
    </submittedName>
</protein>
<dbReference type="EMBL" id="UHIA01000004">
    <property type="protein sequence ID" value="SUO96481.1"/>
    <property type="molecule type" value="Genomic_DNA"/>
</dbReference>
<name>A0A380MXQ2_9GAMM</name>
<accession>A0A380MXQ2</accession>
<sequence length="51" mass="5933">MRCRIMLILIICHIVEELKTDTSGKLQTVESMEKRGEAVTLFKLFGYINIF</sequence>
<organism evidence="1 2">
    <name type="scientific">Suttonella indologenes</name>
    <dbReference type="NCBI Taxonomy" id="13276"/>
    <lineage>
        <taxon>Bacteria</taxon>
        <taxon>Pseudomonadati</taxon>
        <taxon>Pseudomonadota</taxon>
        <taxon>Gammaproteobacteria</taxon>
        <taxon>Cardiobacteriales</taxon>
        <taxon>Cardiobacteriaceae</taxon>
        <taxon>Suttonella</taxon>
    </lineage>
</organism>
<dbReference type="Proteomes" id="UP000254575">
    <property type="component" value="Unassembled WGS sequence"/>
</dbReference>
<reference evidence="1 2" key="1">
    <citation type="submission" date="2018-06" db="EMBL/GenBank/DDBJ databases">
        <authorList>
            <consortium name="Pathogen Informatics"/>
            <person name="Doyle S."/>
        </authorList>
    </citation>
    <scope>NUCLEOTIDE SEQUENCE [LARGE SCALE GENOMIC DNA]</scope>
    <source>
        <strain evidence="1 2">NCTC10717</strain>
    </source>
</reference>
<keyword evidence="2" id="KW-1185">Reference proteome</keyword>
<evidence type="ECO:0000313" key="2">
    <source>
        <dbReference type="Proteomes" id="UP000254575"/>
    </source>
</evidence>
<proteinExistence type="predicted"/>
<gene>
    <name evidence="1" type="ORF">NCTC10717_01026</name>
</gene>
<dbReference type="AlphaFoldDB" id="A0A380MXQ2"/>